<accession>A0A822CA38</accession>
<protein>
    <submittedName>
        <fullName evidence="1">Uncharacterized protein</fullName>
    </submittedName>
</protein>
<comment type="caution">
    <text evidence="1">The sequence shown here is derived from an EMBL/GenBank/DDBJ whole genome shotgun (WGS) entry which is preliminary data.</text>
</comment>
<reference evidence="1" key="1">
    <citation type="submission" date="2021-02" db="EMBL/GenBank/DDBJ databases">
        <authorList>
            <person name="Nowell W R."/>
        </authorList>
    </citation>
    <scope>NUCLEOTIDE SEQUENCE</scope>
</reference>
<evidence type="ECO:0000313" key="1">
    <source>
        <dbReference type="EMBL" id="CAF5033240.1"/>
    </source>
</evidence>
<proteinExistence type="predicted"/>
<gene>
    <name evidence="1" type="ORF">QYT958_LOCUS40816</name>
</gene>
<feature type="non-terminal residue" evidence="1">
    <location>
        <position position="1"/>
    </location>
</feature>
<sequence length="122" mass="14815">LVKSDVNLVQTIILQKQIKDLYMKMFSKTTTIISKAMLERAYYEQQLIDKIRNDIKSFNLILRRTADRRNVFYLGDRILFEKLCHEFMLETDRFEFEMEINNDNVQETQYYLQGKIKSMNRE</sequence>
<dbReference type="EMBL" id="CAJOBR010043924">
    <property type="protein sequence ID" value="CAF5033240.1"/>
    <property type="molecule type" value="Genomic_DNA"/>
</dbReference>
<feature type="non-terminal residue" evidence="1">
    <location>
        <position position="122"/>
    </location>
</feature>
<evidence type="ECO:0000313" key="2">
    <source>
        <dbReference type="Proteomes" id="UP000663848"/>
    </source>
</evidence>
<organism evidence="1 2">
    <name type="scientific">Rotaria socialis</name>
    <dbReference type="NCBI Taxonomy" id="392032"/>
    <lineage>
        <taxon>Eukaryota</taxon>
        <taxon>Metazoa</taxon>
        <taxon>Spiralia</taxon>
        <taxon>Gnathifera</taxon>
        <taxon>Rotifera</taxon>
        <taxon>Eurotatoria</taxon>
        <taxon>Bdelloidea</taxon>
        <taxon>Philodinida</taxon>
        <taxon>Philodinidae</taxon>
        <taxon>Rotaria</taxon>
    </lineage>
</organism>
<dbReference type="Proteomes" id="UP000663848">
    <property type="component" value="Unassembled WGS sequence"/>
</dbReference>
<name>A0A822CA38_9BILA</name>
<dbReference type="AlphaFoldDB" id="A0A822CA38"/>